<sequence>MGKSLILFSLLVTGYVVEAELIRRNLEAASAVVKRGIGLGMGAGLGAAVGAGLGAGLGAGMGALGYEVPTAGPQLASLVAMFGGDFAAKK</sequence>
<feature type="signal peptide" evidence="1">
    <location>
        <begin position="1"/>
        <end position="19"/>
    </location>
</feature>
<protein>
    <submittedName>
        <fullName evidence="2">Uncharacterized protein</fullName>
    </submittedName>
</protein>
<proteinExistence type="predicted"/>
<dbReference type="EMBL" id="JALNTZ010000001">
    <property type="protein sequence ID" value="KAJ3666720.1"/>
    <property type="molecule type" value="Genomic_DNA"/>
</dbReference>
<gene>
    <name evidence="2" type="ORF">Zmor_002153</name>
</gene>
<name>A0AA38J0H9_9CUCU</name>
<evidence type="ECO:0000313" key="3">
    <source>
        <dbReference type="Proteomes" id="UP001168821"/>
    </source>
</evidence>
<feature type="chain" id="PRO_5041398131" evidence="1">
    <location>
        <begin position="20"/>
        <end position="90"/>
    </location>
</feature>
<accession>A0AA38J0H9</accession>
<evidence type="ECO:0000256" key="1">
    <source>
        <dbReference type="SAM" id="SignalP"/>
    </source>
</evidence>
<reference evidence="2" key="1">
    <citation type="journal article" date="2023" name="G3 (Bethesda)">
        <title>Whole genome assemblies of Zophobas morio and Tenebrio molitor.</title>
        <authorList>
            <person name="Kaur S."/>
            <person name="Stinson S.A."/>
            <person name="diCenzo G.C."/>
        </authorList>
    </citation>
    <scope>NUCLEOTIDE SEQUENCE</scope>
    <source>
        <strain evidence="2">QUZm001</strain>
    </source>
</reference>
<keyword evidence="3" id="KW-1185">Reference proteome</keyword>
<dbReference type="Proteomes" id="UP001168821">
    <property type="component" value="Unassembled WGS sequence"/>
</dbReference>
<comment type="caution">
    <text evidence="2">The sequence shown here is derived from an EMBL/GenBank/DDBJ whole genome shotgun (WGS) entry which is preliminary data.</text>
</comment>
<dbReference type="AlphaFoldDB" id="A0AA38J0H9"/>
<keyword evidence="1" id="KW-0732">Signal</keyword>
<evidence type="ECO:0000313" key="2">
    <source>
        <dbReference type="EMBL" id="KAJ3666720.1"/>
    </source>
</evidence>
<organism evidence="2 3">
    <name type="scientific">Zophobas morio</name>
    <dbReference type="NCBI Taxonomy" id="2755281"/>
    <lineage>
        <taxon>Eukaryota</taxon>
        <taxon>Metazoa</taxon>
        <taxon>Ecdysozoa</taxon>
        <taxon>Arthropoda</taxon>
        <taxon>Hexapoda</taxon>
        <taxon>Insecta</taxon>
        <taxon>Pterygota</taxon>
        <taxon>Neoptera</taxon>
        <taxon>Endopterygota</taxon>
        <taxon>Coleoptera</taxon>
        <taxon>Polyphaga</taxon>
        <taxon>Cucujiformia</taxon>
        <taxon>Tenebrionidae</taxon>
        <taxon>Zophobas</taxon>
    </lineage>
</organism>